<feature type="transmembrane region" description="Helical" evidence="5">
    <location>
        <begin position="148"/>
        <end position="168"/>
    </location>
</feature>
<gene>
    <name evidence="6" type="primary">pigw</name>
    <name evidence="6" type="ORF">GZH46_03095</name>
</gene>
<evidence type="ECO:0000256" key="2">
    <source>
        <dbReference type="ARBA" id="ARBA00022692"/>
    </source>
</evidence>
<feature type="transmembrane region" description="Helical" evidence="5">
    <location>
        <begin position="229"/>
        <end position="247"/>
    </location>
</feature>
<feature type="transmembrane region" description="Helical" evidence="5">
    <location>
        <begin position="254"/>
        <end position="273"/>
    </location>
</feature>
<accession>A0ABQ7S4R4</accession>
<dbReference type="PANTHER" id="PTHR20661">
    <property type="entry name" value="PHOSPHATIDYLINOSITOL-GLYCAN BIOSYNTHESIS CLASS W PROTEIN"/>
    <property type="match status" value="1"/>
</dbReference>
<comment type="caution">
    <text evidence="6">The sequence shown here is derived from an EMBL/GenBank/DDBJ whole genome shotgun (WGS) entry which is preliminary data.</text>
</comment>
<keyword evidence="2 5" id="KW-0812">Transmembrane</keyword>
<feature type="transmembrane region" description="Helical" evidence="5">
    <location>
        <begin position="293"/>
        <end position="311"/>
    </location>
</feature>
<keyword evidence="3 5" id="KW-1133">Transmembrane helix</keyword>
<proteinExistence type="predicted"/>
<evidence type="ECO:0000256" key="1">
    <source>
        <dbReference type="ARBA" id="ARBA00004141"/>
    </source>
</evidence>
<organism evidence="6 7">
    <name type="scientific">Fragariocoptes setiger</name>
    <dbReference type="NCBI Taxonomy" id="1670756"/>
    <lineage>
        <taxon>Eukaryota</taxon>
        <taxon>Metazoa</taxon>
        <taxon>Ecdysozoa</taxon>
        <taxon>Arthropoda</taxon>
        <taxon>Chelicerata</taxon>
        <taxon>Arachnida</taxon>
        <taxon>Acari</taxon>
        <taxon>Acariformes</taxon>
        <taxon>Trombidiformes</taxon>
        <taxon>Prostigmata</taxon>
        <taxon>Eupodina</taxon>
        <taxon>Eriophyoidea</taxon>
        <taxon>Phytoptidae</taxon>
        <taxon>Fragariocoptes</taxon>
    </lineage>
</organism>
<feature type="transmembrane region" description="Helical" evidence="5">
    <location>
        <begin position="331"/>
        <end position="350"/>
    </location>
</feature>
<dbReference type="Proteomes" id="UP000825002">
    <property type="component" value="Unassembled WGS sequence"/>
</dbReference>
<comment type="subcellular location">
    <subcellularLocation>
        <location evidence="1">Membrane</location>
        <topology evidence="1">Multi-pass membrane protein</topology>
    </subcellularLocation>
</comment>
<protein>
    <submittedName>
        <fullName evidence="6">Phosphatidylinositol-glycan biosynthesis class W protein</fullName>
    </submittedName>
</protein>
<feature type="transmembrane region" description="Helical" evidence="5">
    <location>
        <begin position="71"/>
        <end position="91"/>
    </location>
</feature>
<dbReference type="EMBL" id="JAIFTH010002237">
    <property type="protein sequence ID" value="KAG9508412.1"/>
    <property type="molecule type" value="Genomic_DNA"/>
</dbReference>
<feature type="non-terminal residue" evidence="6">
    <location>
        <position position="363"/>
    </location>
</feature>
<reference evidence="6 7" key="1">
    <citation type="submission" date="2020-10" db="EMBL/GenBank/DDBJ databases">
        <authorList>
            <person name="Klimov P.B."/>
            <person name="Dyachkov S.M."/>
            <person name="Chetverikov P.E."/>
        </authorList>
    </citation>
    <scope>NUCLEOTIDE SEQUENCE [LARGE SCALE GENOMIC DNA]</scope>
    <source>
        <strain evidence="6">BMOC 18-1129-001#AD2665</strain>
        <tissue evidence="6">Entire mites</tissue>
    </source>
</reference>
<evidence type="ECO:0000313" key="6">
    <source>
        <dbReference type="EMBL" id="KAG9508412.1"/>
    </source>
</evidence>
<feature type="transmembrane region" description="Helical" evidence="5">
    <location>
        <begin position="189"/>
        <end position="209"/>
    </location>
</feature>
<evidence type="ECO:0000256" key="3">
    <source>
        <dbReference type="ARBA" id="ARBA00022989"/>
    </source>
</evidence>
<name>A0ABQ7S4R4_9ACAR</name>
<evidence type="ECO:0000256" key="4">
    <source>
        <dbReference type="ARBA" id="ARBA00023136"/>
    </source>
</evidence>
<feature type="transmembrane region" description="Helical" evidence="5">
    <location>
        <begin position="112"/>
        <end position="133"/>
    </location>
</feature>
<sequence>MIKDVEFYANHEGSNPLEPYALITLWPISRLLWCCLKLYMLRFFNRAPMVLEFVILFTPFLLAITVFENHVYLLVIVLALLTWTLLLRLLISGEPLLRLVADKKVSNALEPRGLLSSLLASLMLSVTVCILAVDFSVFPRRGAKTSQYGFSIMDSGVGAFIAFSGAVSPEARHSLESSADHSISMKLSLIVRTLSAWAPLVALGFARMLFTRVFEYREIIEEYGTHLNFFFVLAMVKLISCIIYCIIGKRVKLNYVGIAIIFAYQSFLFFYGMNNILDNPNRDGFFMANKEGLLSIIGLTGVHLVYTRLQVIFDDASKTHKRYGITQTLKALVRLAAPAIVGLIFCHNFIQPSSRRIANAAYI</sequence>
<evidence type="ECO:0000256" key="5">
    <source>
        <dbReference type="SAM" id="Phobius"/>
    </source>
</evidence>
<feature type="transmembrane region" description="Helical" evidence="5">
    <location>
        <begin position="47"/>
        <end position="65"/>
    </location>
</feature>
<keyword evidence="4 5" id="KW-0472">Membrane</keyword>
<evidence type="ECO:0000313" key="7">
    <source>
        <dbReference type="Proteomes" id="UP000825002"/>
    </source>
</evidence>
<dbReference type="InterPro" id="IPR009447">
    <property type="entry name" value="PIGW/GWT1"/>
</dbReference>
<keyword evidence="7" id="KW-1185">Reference proteome</keyword>
<dbReference type="PANTHER" id="PTHR20661:SF0">
    <property type="entry name" value="PHOSPHATIDYLINOSITOL-GLYCAN BIOSYNTHESIS CLASS W PROTEIN"/>
    <property type="match status" value="1"/>
</dbReference>
<dbReference type="Pfam" id="PF06423">
    <property type="entry name" value="GWT1"/>
    <property type="match status" value="1"/>
</dbReference>